<evidence type="ECO:0000256" key="1">
    <source>
        <dbReference type="SAM" id="MobiDB-lite"/>
    </source>
</evidence>
<dbReference type="Proteomes" id="UP000796761">
    <property type="component" value="Unassembled WGS sequence"/>
</dbReference>
<reference evidence="2" key="1">
    <citation type="submission" date="2019-04" db="EMBL/GenBank/DDBJ databases">
        <title>Genome assembly of Zosterops borbonicus 15179.</title>
        <authorList>
            <person name="Leroy T."/>
            <person name="Anselmetti Y."/>
            <person name="Tilak M.-K."/>
            <person name="Nabholz B."/>
        </authorList>
    </citation>
    <scope>NUCLEOTIDE SEQUENCE</scope>
    <source>
        <strain evidence="2">HGM_15179</strain>
        <tissue evidence="2">Muscle</tissue>
    </source>
</reference>
<name>A0A8K1LSJ0_9PASS</name>
<evidence type="ECO:0000313" key="2">
    <source>
        <dbReference type="EMBL" id="TRZ24512.1"/>
    </source>
</evidence>
<evidence type="ECO:0000313" key="3">
    <source>
        <dbReference type="Proteomes" id="UP000796761"/>
    </source>
</evidence>
<proteinExistence type="predicted"/>
<dbReference type="AlphaFoldDB" id="A0A8K1LSJ0"/>
<accession>A0A8K1LSJ0</accession>
<comment type="caution">
    <text evidence="2">The sequence shown here is derived from an EMBL/GenBank/DDBJ whole genome shotgun (WGS) entry which is preliminary data.</text>
</comment>
<feature type="region of interest" description="Disordered" evidence="1">
    <location>
        <begin position="1"/>
        <end position="23"/>
    </location>
</feature>
<gene>
    <name evidence="2" type="ORF">HGM15179_002555</name>
</gene>
<sequence>MPLLAPDVAQENTRTGSRGEISDLSEGSEILVADCSFGNLRVFCDNTVGTATLLGKQKALGEQELSPSPESSLEKREEAATGGIWLVLNDTPTPADNDLINRQPCQIRPQIGWLRARSWIRETFV</sequence>
<dbReference type="EMBL" id="SWJQ01000047">
    <property type="protein sequence ID" value="TRZ24512.1"/>
    <property type="molecule type" value="Genomic_DNA"/>
</dbReference>
<keyword evidence="3" id="KW-1185">Reference proteome</keyword>
<organism evidence="2 3">
    <name type="scientific">Zosterops borbonicus</name>
    <dbReference type="NCBI Taxonomy" id="364589"/>
    <lineage>
        <taxon>Eukaryota</taxon>
        <taxon>Metazoa</taxon>
        <taxon>Chordata</taxon>
        <taxon>Craniata</taxon>
        <taxon>Vertebrata</taxon>
        <taxon>Euteleostomi</taxon>
        <taxon>Archelosauria</taxon>
        <taxon>Archosauria</taxon>
        <taxon>Dinosauria</taxon>
        <taxon>Saurischia</taxon>
        <taxon>Theropoda</taxon>
        <taxon>Coelurosauria</taxon>
        <taxon>Aves</taxon>
        <taxon>Neognathae</taxon>
        <taxon>Neoaves</taxon>
        <taxon>Telluraves</taxon>
        <taxon>Australaves</taxon>
        <taxon>Passeriformes</taxon>
        <taxon>Sylvioidea</taxon>
        <taxon>Zosteropidae</taxon>
        <taxon>Zosterops</taxon>
    </lineage>
</organism>
<protein>
    <submittedName>
        <fullName evidence="2">Uncharacterized protein</fullName>
    </submittedName>
</protein>